<dbReference type="Proteomes" id="UP000034883">
    <property type="component" value="Chromosome"/>
</dbReference>
<dbReference type="Gene3D" id="3.80.10.10">
    <property type="entry name" value="Ribonuclease Inhibitor"/>
    <property type="match status" value="1"/>
</dbReference>
<organism evidence="1 2">
    <name type="scientific">Sandaracinus amylolyticus</name>
    <dbReference type="NCBI Taxonomy" id="927083"/>
    <lineage>
        <taxon>Bacteria</taxon>
        <taxon>Pseudomonadati</taxon>
        <taxon>Myxococcota</taxon>
        <taxon>Polyangia</taxon>
        <taxon>Polyangiales</taxon>
        <taxon>Sandaracinaceae</taxon>
        <taxon>Sandaracinus</taxon>
    </lineage>
</organism>
<dbReference type="RefSeq" id="WP_053236811.1">
    <property type="nucleotide sequence ID" value="NZ_CP011125.1"/>
</dbReference>
<accession>A0A0F6YL07</accession>
<dbReference type="NCBIfam" id="TIGR02996">
    <property type="entry name" value="rpt_mate_G_obs"/>
    <property type="match status" value="1"/>
</dbReference>
<name>A0A0F6YL07_9BACT</name>
<keyword evidence="2" id="KW-1185">Reference proteome</keyword>
<dbReference type="KEGG" id="samy:DB32_006946"/>
<dbReference type="EMBL" id="CP011125">
    <property type="protein sequence ID" value="AKF09797.1"/>
    <property type="molecule type" value="Genomic_DNA"/>
</dbReference>
<dbReference type="AlphaFoldDB" id="A0A0F6YL07"/>
<sequence length="410" mass="44641">MDELLRAIVDDPDADAPRAAYAARLIEAGDPHGELIRLQLRLARLRLGDDGFGALLATQDRLVAAHPERWLAPRERRVAWLRRGFYWRATIDEVALADAELARHPIVAIDAYDARVPDALLGSPLLLRARAIDFFYEDVDHEALPALFAHAPRLTSFHFSSDDPLAVLPLVPPAVEELGLNVSGDVEAICAHLTARRRLSLRIPRPDEAGLAACARLTQLRELAIVHPPAALPSFAPLESLRLVYCDRLPPLMPVRRLEIVSSADADGVVRALAADPALAAVEELTLGLWISPDSVATLARSPFAGRLRRLELRGFRLEDAELLAPLVPQLTTLAVGALGATLDLERVLGPRLAMLTFIEADEPVARRLADGCFPALGRVSTVESKAGASIIAERWPQVWAQLGDPERGA</sequence>
<gene>
    <name evidence="1" type="ORF">DB32_006946</name>
</gene>
<dbReference type="InterPro" id="IPR032675">
    <property type="entry name" value="LRR_dom_sf"/>
</dbReference>
<evidence type="ECO:0000313" key="2">
    <source>
        <dbReference type="Proteomes" id="UP000034883"/>
    </source>
</evidence>
<dbReference type="InterPro" id="IPR014338">
    <property type="entry name" value="CHP02996_rpt-companion-dom"/>
</dbReference>
<reference evidence="1 2" key="1">
    <citation type="submission" date="2015-03" db="EMBL/GenBank/DDBJ databases">
        <title>Genome assembly of Sandaracinus amylolyticus DSM 53668.</title>
        <authorList>
            <person name="Sharma G."/>
            <person name="Subramanian S."/>
        </authorList>
    </citation>
    <scope>NUCLEOTIDE SEQUENCE [LARGE SCALE GENOMIC DNA]</scope>
    <source>
        <strain evidence="1 2">DSM 53668</strain>
    </source>
</reference>
<proteinExistence type="predicted"/>
<protein>
    <submittedName>
        <fullName evidence="1">Uncharacterized protein</fullName>
    </submittedName>
</protein>
<evidence type="ECO:0000313" key="1">
    <source>
        <dbReference type="EMBL" id="AKF09797.1"/>
    </source>
</evidence>